<proteinExistence type="inferred from homology"/>
<dbReference type="Gene3D" id="1.20.1080.10">
    <property type="entry name" value="Glycerol uptake facilitator protein"/>
    <property type="match status" value="1"/>
</dbReference>
<dbReference type="GO" id="GO:0015254">
    <property type="term" value="F:glycerol channel activity"/>
    <property type="evidence" value="ECO:0007669"/>
    <property type="project" value="TreeGrafter"/>
</dbReference>
<dbReference type="AlphaFoldDB" id="D6ZED9"/>
<dbReference type="EMBL" id="CP001958">
    <property type="protein sequence ID" value="ADG99415.1"/>
    <property type="molecule type" value="Genomic_DNA"/>
</dbReference>
<evidence type="ECO:0000256" key="8">
    <source>
        <dbReference type="SAM" id="Phobius"/>
    </source>
</evidence>
<accession>D6ZED9</accession>
<keyword evidence="5 8" id="KW-1133">Transmembrane helix</keyword>
<dbReference type="PANTHER" id="PTHR43829">
    <property type="entry name" value="AQUAPORIN OR AQUAGLYCEROPORIN RELATED"/>
    <property type="match status" value="1"/>
</dbReference>
<organism evidence="9 10">
    <name type="scientific">Segniliparus rotundus (strain ATCC BAA-972 / CDC 1076 / CIP 108378 / DSM 44985 / JCM 13578)</name>
    <dbReference type="NCBI Taxonomy" id="640132"/>
    <lineage>
        <taxon>Bacteria</taxon>
        <taxon>Bacillati</taxon>
        <taxon>Actinomycetota</taxon>
        <taxon>Actinomycetes</taxon>
        <taxon>Mycobacteriales</taxon>
        <taxon>Segniliparaceae</taxon>
        <taxon>Segniliparus</taxon>
    </lineage>
</organism>
<reference evidence="9 10" key="1">
    <citation type="journal article" date="2010" name="Stand. Genomic Sci.">
        <title>Complete genome sequence of Segniliparus rotundus type strain (CDC 1076).</title>
        <authorList>
            <person name="Sikorski J."/>
            <person name="Lapidus A."/>
            <person name="Copeland A."/>
            <person name="Misra M."/>
            <person name="Glavina Del Rio T."/>
            <person name="Nolan M."/>
            <person name="Lucas S."/>
            <person name="Chen F."/>
            <person name="Tice H."/>
            <person name="Cheng J.F."/>
            <person name="Jando M."/>
            <person name="Schneider S."/>
            <person name="Bruce D."/>
            <person name="Goodwin L."/>
            <person name="Pitluck S."/>
            <person name="Liolios K."/>
            <person name="Mikhailova N."/>
            <person name="Pati A."/>
            <person name="Ivanova N."/>
            <person name="Mavromatis K."/>
            <person name="Chen A."/>
            <person name="Palaniappan K."/>
            <person name="Chertkov O."/>
            <person name="Land M."/>
            <person name="Hauser L."/>
            <person name="Chang Y.J."/>
            <person name="Jeffries C.D."/>
            <person name="Brettin T."/>
            <person name="Detter J.C."/>
            <person name="Han C."/>
            <person name="Rohde M."/>
            <person name="Goker M."/>
            <person name="Bristow J."/>
            <person name="Eisen J.A."/>
            <person name="Markowitz V."/>
            <person name="Hugenholtz P."/>
            <person name="Kyrpides N.C."/>
            <person name="Klenk H.P."/>
        </authorList>
    </citation>
    <scope>NUCLEOTIDE SEQUENCE [LARGE SCALE GENOMIC DNA]</scope>
    <source>
        <strain evidence="10">ATCC BAA-972 / CDC 1076 / CIP 108378 / DSM 44985 / JCM 13578</strain>
    </source>
</reference>
<dbReference type="Pfam" id="PF00230">
    <property type="entry name" value="MIP"/>
    <property type="match status" value="1"/>
</dbReference>
<dbReference type="Proteomes" id="UP000002247">
    <property type="component" value="Chromosome"/>
</dbReference>
<keyword evidence="10" id="KW-1185">Reference proteome</keyword>
<dbReference type="InterPro" id="IPR023271">
    <property type="entry name" value="Aquaporin-like"/>
</dbReference>
<evidence type="ECO:0000256" key="1">
    <source>
        <dbReference type="ARBA" id="ARBA00004141"/>
    </source>
</evidence>
<dbReference type="OrthoDB" id="9807293at2"/>
<comment type="subcellular location">
    <subcellularLocation>
        <location evidence="1">Membrane</location>
        <topology evidence="1">Multi-pass membrane protein</topology>
    </subcellularLocation>
</comment>
<keyword evidence="6 8" id="KW-0472">Membrane</keyword>
<feature type="transmembrane region" description="Helical" evidence="8">
    <location>
        <begin position="40"/>
        <end position="59"/>
    </location>
</feature>
<dbReference type="PANTHER" id="PTHR43829:SF9">
    <property type="entry name" value="AQUAPORIN-9"/>
    <property type="match status" value="1"/>
</dbReference>
<dbReference type="InterPro" id="IPR050363">
    <property type="entry name" value="MIP/Aquaporin"/>
</dbReference>
<evidence type="ECO:0000256" key="2">
    <source>
        <dbReference type="ARBA" id="ARBA00006175"/>
    </source>
</evidence>
<name>D6ZED9_SEGRD</name>
<dbReference type="SUPFAM" id="SSF81338">
    <property type="entry name" value="Aquaporin-like"/>
    <property type="match status" value="1"/>
</dbReference>
<feature type="transmembrane region" description="Helical" evidence="8">
    <location>
        <begin position="173"/>
        <end position="192"/>
    </location>
</feature>
<keyword evidence="3 7" id="KW-0813">Transport</keyword>
<dbReference type="KEGG" id="srt:Srot_2987"/>
<dbReference type="GO" id="GO:0005886">
    <property type="term" value="C:plasma membrane"/>
    <property type="evidence" value="ECO:0007669"/>
    <property type="project" value="TreeGrafter"/>
</dbReference>
<evidence type="ECO:0000256" key="6">
    <source>
        <dbReference type="ARBA" id="ARBA00023136"/>
    </source>
</evidence>
<feature type="transmembrane region" description="Helical" evidence="8">
    <location>
        <begin position="140"/>
        <end position="161"/>
    </location>
</feature>
<evidence type="ECO:0000313" key="10">
    <source>
        <dbReference type="Proteomes" id="UP000002247"/>
    </source>
</evidence>
<feature type="transmembrane region" description="Helical" evidence="8">
    <location>
        <begin position="217"/>
        <end position="241"/>
    </location>
</feature>
<dbReference type="RefSeq" id="WP_013139862.1">
    <property type="nucleotide sequence ID" value="NC_014168.1"/>
</dbReference>
<gene>
    <name evidence="9" type="ordered locus">Srot_2987</name>
</gene>
<comment type="similarity">
    <text evidence="2 7">Belongs to the MIP/aquaporin (TC 1.A.8) family.</text>
</comment>
<dbReference type="eggNOG" id="COG0580">
    <property type="taxonomic scope" value="Bacteria"/>
</dbReference>
<sequence length="246" mass="25471">MLDAYLAEFLGTAVLMSLGCGVGANFSLPQSKAVGSGGSWLAVTFGWGLAVYCAAHVAFKSGAMLNPALTLGTIARGTKTFTQGVPVTAGNAIGYLTAEFLGAFVGSAIAWVAYKQHYDTADDPQTILATFSTTPAIRSLPWNMVTEIIATFTMAFVIFHFAGTPARLGPLPVAFLIIGIGLALGGPTGYSLNPARDLSARVAHAVLPIPGKGTSDWGYAPIGVIGPMIGAVLAGFACRWLPYLKI</sequence>
<evidence type="ECO:0000256" key="5">
    <source>
        <dbReference type="ARBA" id="ARBA00022989"/>
    </source>
</evidence>
<evidence type="ECO:0000256" key="4">
    <source>
        <dbReference type="ARBA" id="ARBA00022692"/>
    </source>
</evidence>
<evidence type="ECO:0000313" key="9">
    <source>
        <dbReference type="EMBL" id="ADG99415.1"/>
    </source>
</evidence>
<dbReference type="HOGENOM" id="CLU_020019_9_2_11"/>
<evidence type="ECO:0000256" key="3">
    <source>
        <dbReference type="ARBA" id="ARBA00022448"/>
    </source>
</evidence>
<dbReference type="STRING" id="640132.Srot_2987"/>
<dbReference type="InterPro" id="IPR000425">
    <property type="entry name" value="MIP"/>
</dbReference>
<evidence type="ECO:0000256" key="7">
    <source>
        <dbReference type="RuleBase" id="RU000477"/>
    </source>
</evidence>
<protein>
    <submittedName>
        <fullName evidence="9">Major intrinsic protein</fullName>
    </submittedName>
</protein>
<feature type="transmembrane region" description="Helical" evidence="8">
    <location>
        <begin position="6"/>
        <end position="28"/>
    </location>
</feature>
<dbReference type="PRINTS" id="PR00783">
    <property type="entry name" value="MINTRINSICP"/>
</dbReference>
<keyword evidence="4 7" id="KW-0812">Transmembrane</keyword>